<comment type="caution">
    <text evidence="2">The sequence shown here is derived from an EMBL/GenBank/DDBJ whole genome shotgun (WGS) entry which is preliminary data.</text>
</comment>
<dbReference type="GO" id="GO:0016747">
    <property type="term" value="F:acyltransferase activity, transferring groups other than amino-acyl groups"/>
    <property type="evidence" value="ECO:0007669"/>
    <property type="project" value="InterPro"/>
</dbReference>
<feature type="domain" description="N-acetyltransferase" evidence="1">
    <location>
        <begin position="3"/>
        <end position="200"/>
    </location>
</feature>
<dbReference type="InterPro" id="IPR000182">
    <property type="entry name" value="GNAT_dom"/>
</dbReference>
<keyword evidence="3" id="KW-1185">Reference proteome</keyword>
<dbReference type="CDD" id="cd04301">
    <property type="entry name" value="NAT_SF"/>
    <property type="match status" value="1"/>
</dbReference>
<gene>
    <name evidence="2" type="ORF">HGA07_14075</name>
</gene>
<dbReference type="PANTHER" id="PTHR42791:SF1">
    <property type="entry name" value="N-ACETYLTRANSFERASE DOMAIN-CONTAINING PROTEIN"/>
    <property type="match status" value="1"/>
</dbReference>
<dbReference type="InterPro" id="IPR052523">
    <property type="entry name" value="Trichothecene_AcTrans"/>
</dbReference>
<evidence type="ECO:0000259" key="1">
    <source>
        <dbReference type="PROSITE" id="PS51186"/>
    </source>
</evidence>
<dbReference type="SUPFAM" id="SSF55729">
    <property type="entry name" value="Acyl-CoA N-acyltransferases (Nat)"/>
    <property type="match status" value="1"/>
</dbReference>
<sequence>MEVTVRPVVESEVPELSRMLGRAFHDDPIMQWCIRSERHRSRRAAVMFAALIRHLYLPHGAVDAAFDASGRIVGGAVWAPPGTGNADDAESLRMLPALARAFRWRLAAAGRMSQRMSEAHPHDPHWYLAILGTDPSVRGQGYGQALLAPRLARCDRVGAPAYLESSKFSNIAYYERFGFVLRGELDATGGGPLLWPMWRQSASS</sequence>
<dbReference type="Proteomes" id="UP000523447">
    <property type="component" value="Unassembled WGS sequence"/>
</dbReference>
<dbReference type="Gene3D" id="3.40.630.30">
    <property type="match status" value="1"/>
</dbReference>
<evidence type="ECO:0000313" key="2">
    <source>
        <dbReference type="EMBL" id="NKY86757.1"/>
    </source>
</evidence>
<dbReference type="RefSeq" id="WP_040721179.1">
    <property type="nucleotide sequence ID" value="NZ_CAWPHS010000004.1"/>
</dbReference>
<dbReference type="EMBL" id="JAAXPE010000012">
    <property type="protein sequence ID" value="NKY86757.1"/>
    <property type="molecule type" value="Genomic_DNA"/>
</dbReference>
<dbReference type="InterPro" id="IPR016181">
    <property type="entry name" value="Acyl_CoA_acyltransferase"/>
</dbReference>
<keyword evidence="2" id="KW-0808">Transferase</keyword>
<protein>
    <submittedName>
        <fullName evidence="2">GNAT family N-acetyltransferase</fullName>
    </submittedName>
</protein>
<dbReference type="PROSITE" id="PS51186">
    <property type="entry name" value="GNAT"/>
    <property type="match status" value="1"/>
</dbReference>
<reference evidence="2 3" key="1">
    <citation type="submission" date="2020-04" db="EMBL/GenBank/DDBJ databases">
        <title>MicrobeNet Type strains.</title>
        <authorList>
            <person name="Nicholson A.C."/>
        </authorList>
    </citation>
    <scope>NUCLEOTIDE SEQUENCE [LARGE SCALE GENOMIC DNA]</scope>
    <source>
        <strain evidence="2 3">DSM 44445</strain>
    </source>
</reference>
<organism evidence="2 3">
    <name type="scientific">Nocardia veterana</name>
    <dbReference type="NCBI Taxonomy" id="132249"/>
    <lineage>
        <taxon>Bacteria</taxon>
        <taxon>Bacillati</taxon>
        <taxon>Actinomycetota</taxon>
        <taxon>Actinomycetes</taxon>
        <taxon>Mycobacteriales</taxon>
        <taxon>Nocardiaceae</taxon>
        <taxon>Nocardia</taxon>
    </lineage>
</organism>
<dbReference type="AlphaFoldDB" id="A0A7X6LZR2"/>
<dbReference type="Pfam" id="PF00583">
    <property type="entry name" value="Acetyltransf_1"/>
    <property type="match status" value="1"/>
</dbReference>
<name>A0A7X6LZR2_9NOCA</name>
<proteinExistence type="predicted"/>
<dbReference type="PANTHER" id="PTHR42791">
    <property type="entry name" value="GNAT FAMILY ACETYLTRANSFERASE"/>
    <property type="match status" value="1"/>
</dbReference>
<accession>A0A7X6LZR2</accession>
<evidence type="ECO:0000313" key="3">
    <source>
        <dbReference type="Proteomes" id="UP000523447"/>
    </source>
</evidence>